<dbReference type="GeneID" id="94291921"/>
<dbReference type="RefSeq" id="XP_067757550.1">
    <property type="nucleotide sequence ID" value="XM_067901844.1"/>
</dbReference>
<evidence type="ECO:0000313" key="2">
    <source>
        <dbReference type="EMBL" id="KAG5506388.1"/>
    </source>
</evidence>
<proteinExistence type="predicted"/>
<protein>
    <submittedName>
        <fullName evidence="2">Uncharacterized protein</fullName>
    </submittedName>
</protein>
<sequence>MVPSVLGKVASQAVRLFARNKAPRPHAFPSSPPPPSLVSSTSPDLSDLVSCTRSLIVLTRLCGSGAAGAHLLRCLRECANATLDTLTFLPYRAHIPADVCVVLLVILRSAAGFWQEDKCTALAQLLGEHVDPVVLQTWKPNILVATVHAFAKACPSQAELPLVTDCLVRLRQCEAQLAAQDVAAALWSIATLQLCESQLPLWGSLCRKAALLFSSMNRVSRLTVTQALLLQPLHLCESQAELLRVAHVEGMESTECISLGGDRRAGGGWRTRSPRHRGSSNSVSCASSRAGGRDLTSELLQCTTHALTDESLVRLLIILFEKSEEATKEMRLVVAHLTLRGSLSDRLCLQLLDFTQPRCETVALSLADLAVERPSARVPLPAEHSETSVLLRKARQHALRQLILGLRKGVVPSPRHALEALCVEHYSVCSRPALESQPPSSGTADSAESAEVVWAAIVKVFSDASKDSARDFHFVSGEELLGWHCIAAYLRAVIAAGDVPTCDVPEVLGATLGAFEQHLSATTHPRRYWLNNRERNARCAEVVVAARHYRRSHLLNYCAAAGLANATVFVLLSECVRDLVGSSAALTVPTTLRLLSAVDEAPAVVAPHVQPLKPFLLSQLETQITRASGMLPDLVQYLTSTLPRSLAVWQAPSRVRVSDAVLDLYLRLLTREPPRALSALQSELLVRCLEERRMSAAALEDAFMMLITRRLGQTASFLSTVKLPVCALSRLVELARTLPRGKDASTTATATTILSTLLDVLIQQAIPACGTAEELIAGAVTLCDQAVADMQRTSALAAAVQAKGSSLLRSTGVTWSPVQKAYLIAALVCVKVDPTPELLHALREEGETPAEGIV</sequence>
<evidence type="ECO:0000256" key="1">
    <source>
        <dbReference type="SAM" id="MobiDB-lite"/>
    </source>
</evidence>
<reference evidence="2 3" key="1">
    <citation type="submission" date="2021-02" db="EMBL/GenBank/DDBJ databases">
        <title>Porcisia hertigi Genome sequencing and assembly.</title>
        <authorList>
            <person name="Almutairi H."/>
            <person name="Gatherer D."/>
        </authorList>
    </citation>
    <scope>NUCLEOTIDE SEQUENCE [LARGE SCALE GENOMIC DNA]</scope>
    <source>
        <strain evidence="2 3">C119</strain>
    </source>
</reference>
<accession>A0A836IQL6</accession>
<evidence type="ECO:0000313" key="3">
    <source>
        <dbReference type="Proteomes" id="UP000674318"/>
    </source>
</evidence>
<keyword evidence="3" id="KW-1185">Reference proteome</keyword>
<dbReference type="KEGG" id="phet:94291921"/>
<gene>
    <name evidence="2" type="ORF">JKF63_05891</name>
</gene>
<dbReference type="AlphaFoldDB" id="A0A836IQL6"/>
<name>A0A836IQL6_9TRYP</name>
<comment type="caution">
    <text evidence="2">The sequence shown here is derived from an EMBL/GenBank/DDBJ whole genome shotgun (WGS) entry which is preliminary data.</text>
</comment>
<organism evidence="2 3">
    <name type="scientific">Porcisia hertigi</name>
    <dbReference type="NCBI Taxonomy" id="2761500"/>
    <lineage>
        <taxon>Eukaryota</taxon>
        <taxon>Discoba</taxon>
        <taxon>Euglenozoa</taxon>
        <taxon>Kinetoplastea</taxon>
        <taxon>Metakinetoplastina</taxon>
        <taxon>Trypanosomatida</taxon>
        <taxon>Trypanosomatidae</taxon>
        <taxon>Leishmaniinae</taxon>
        <taxon>Porcisia</taxon>
    </lineage>
</organism>
<dbReference type="Proteomes" id="UP000674318">
    <property type="component" value="Unassembled WGS sequence"/>
</dbReference>
<feature type="region of interest" description="Disordered" evidence="1">
    <location>
        <begin position="264"/>
        <end position="285"/>
    </location>
</feature>
<dbReference type="OrthoDB" id="273018at2759"/>
<dbReference type="EMBL" id="JAFJZO010000020">
    <property type="protein sequence ID" value="KAG5506388.1"/>
    <property type="molecule type" value="Genomic_DNA"/>
</dbReference>